<reference evidence="1" key="1">
    <citation type="submission" date="2020-08" db="EMBL/GenBank/DDBJ databases">
        <title>Multicomponent nature underlies the extraordinary mechanical properties of spider dragline silk.</title>
        <authorList>
            <person name="Kono N."/>
            <person name="Nakamura H."/>
            <person name="Mori M."/>
            <person name="Yoshida Y."/>
            <person name="Ohtoshi R."/>
            <person name="Malay A.D."/>
            <person name="Moran D.A.P."/>
            <person name="Tomita M."/>
            <person name="Numata K."/>
            <person name="Arakawa K."/>
        </authorList>
    </citation>
    <scope>NUCLEOTIDE SEQUENCE</scope>
</reference>
<evidence type="ECO:0000313" key="2">
    <source>
        <dbReference type="Proteomes" id="UP000886998"/>
    </source>
</evidence>
<comment type="caution">
    <text evidence="1">The sequence shown here is derived from an EMBL/GenBank/DDBJ whole genome shotgun (WGS) entry which is preliminary data.</text>
</comment>
<dbReference type="AlphaFoldDB" id="A0A8X6YEP2"/>
<sequence length="118" mass="13468">MYRVDPLTGRVFVSLSADSTCYNQLRSATDGYESLILTPFPEKSPPGPVLHAHCRFPDWVQGQWEGMQVLGTFLFTKIIQDCRDTLLLVFEERMTLRRTDSSYFLLLTAAKNLITVYG</sequence>
<dbReference type="Proteomes" id="UP000886998">
    <property type="component" value="Unassembled WGS sequence"/>
</dbReference>
<dbReference type="EMBL" id="BMAV01017655">
    <property type="protein sequence ID" value="GFY69495.1"/>
    <property type="molecule type" value="Genomic_DNA"/>
</dbReference>
<name>A0A8X6YEP2_9ARAC</name>
<proteinExistence type="predicted"/>
<organism evidence="1 2">
    <name type="scientific">Trichonephila inaurata madagascariensis</name>
    <dbReference type="NCBI Taxonomy" id="2747483"/>
    <lineage>
        <taxon>Eukaryota</taxon>
        <taxon>Metazoa</taxon>
        <taxon>Ecdysozoa</taxon>
        <taxon>Arthropoda</taxon>
        <taxon>Chelicerata</taxon>
        <taxon>Arachnida</taxon>
        <taxon>Araneae</taxon>
        <taxon>Araneomorphae</taxon>
        <taxon>Entelegynae</taxon>
        <taxon>Araneoidea</taxon>
        <taxon>Nephilidae</taxon>
        <taxon>Trichonephila</taxon>
        <taxon>Trichonephila inaurata</taxon>
    </lineage>
</organism>
<accession>A0A8X6YEP2</accession>
<keyword evidence="2" id="KW-1185">Reference proteome</keyword>
<dbReference type="OrthoDB" id="6380161at2759"/>
<gene>
    <name evidence="1" type="primary">AVEN_25279_1</name>
    <name evidence="1" type="ORF">TNIN_190271</name>
</gene>
<protein>
    <submittedName>
        <fullName evidence="1">Uncharacterized protein</fullName>
    </submittedName>
</protein>
<evidence type="ECO:0000313" key="1">
    <source>
        <dbReference type="EMBL" id="GFY69495.1"/>
    </source>
</evidence>